<dbReference type="EMBL" id="JXTC01000055">
    <property type="protein sequence ID" value="PON93829.1"/>
    <property type="molecule type" value="Genomic_DNA"/>
</dbReference>
<reference evidence="2" key="1">
    <citation type="submission" date="2016-06" db="EMBL/GenBank/DDBJ databases">
        <title>Parallel loss of symbiosis genes in relatives of nitrogen-fixing non-legume Parasponia.</title>
        <authorList>
            <person name="Van Velzen R."/>
            <person name="Holmer R."/>
            <person name="Bu F."/>
            <person name="Rutten L."/>
            <person name="Van Zeijl A."/>
            <person name="Liu W."/>
            <person name="Santuari L."/>
            <person name="Cao Q."/>
            <person name="Sharma T."/>
            <person name="Shen D."/>
            <person name="Roswanjaya Y."/>
            <person name="Wardhani T."/>
            <person name="Kalhor M.S."/>
            <person name="Jansen J."/>
            <person name="Van den Hoogen J."/>
            <person name="Gungor B."/>
            <person name="Hartog M."/>
            <person name="Hontelez J."/>
            <person name="Verver J."/>
            <person name="Yang W.-C."/>
            <person name="Schijlen E."/>
            <person name="Repin R."/>
            <person name="Schilthuizen M."/>
            <person name="Schranz E."/>
            <person name="Heidstra R."/>
            <person name="Miyata K."/>
            <person name="Fedorova E."/>
            <person name="Kohlen W."/>
            <person name="Bisseling T."/>
            <person name="Smit S."/>
            <person name="Geurts R."/>
        </authorList>
    </citation>
    <scope>NUCLEOTIDE SEQUENCE [LARGE SCALE GENOMIC DNA]</scope>
    <source>
        <strain evidence="2">cv. RG33-2</strain>
    </source>
</reference>
<evidence type="ECO:0000313" key="1">
    <source>
        <dbReference type="EMBL" id="PON93829.1"/>
    </source>
</evidence>
<gene>
    <name evidence="1" type="ORF">TorRG33x02_102190</name>
</gene>
<comment type="caution">
    <text evidence="1">The sequence shown here is derived from an EMBL/GenBank/DDBJ whole genome shotgun (WGS) entry which is preliminary data.</text>
</comment>
<evidence type="ECO:0000313" key="2">
    <source>
        <dbReference type="Proteomes" id="UP000237000"/>
    </source>
</evidence>
<dbReference type="InParanoid" id="A0A2P5F7U7"/>
<accession>A0A2P5F7U7</accession>
<name>A0A2P5F7U7_TREOI</name>
<proteinExistence type="predicted"/>
<protein>
    <submittedName>
        <fullName evidence="1">Uncharacterized protein</fullName>
    </submittedName>
</protein>
<dbReference type="AlphaFoldDB" id="A0A2P5F7U7"/>
<keyword evidence="2" id="KW-1185">Reference proteome</keyword>
<dbReference type="Proteomes" id="UP000237000">
    <property type="component" value="Unassembled WGS sequence"/>
</dbReference>
<organism evidence="1 2">
    <name type="scientific">Trema orientale</name>
    <name type="common">Charcoal tree</name>
    <name type="synonym">Celtis orientalis</name>
    <dbReference type="NCBI Taxonomy" id="63057"/>
    <lineage>
        <taxon>Eukaryota</taxon>
        <taxon>Viridiplantae</taxon>
        <taxon>Streptophyta</taxon>
        <taxon>Embryophyta</taxon>
        <taxon>Tracheophyta</taxon>
        <taxon>Spermatophyta</taxon>
        <taxon>Magnoliopsida</taxon>
        <taxon>eudicotyledons</taxon>
        <taxon>Gunneridae</taxon>
        <taxon>Pentapetalae</taxon>
        <taxon>rosids</taxon>
        <taxon>fabids</taxon>
        <taxon>Rosales</taxon>
        <taxon>Cannabaceae</taxon>
        <taxon>Trema</taxon>
    </lineage>
</organism>
<sequence length="188" mass="20911">MLLFPHPRSRATNGCQRRGCRHSPYFMRFGAGSNNLLGRGQTALLVTRSGRPLGIETDSPLGRETALLVARSDRPLGRGLTALLVSRSGRLLDRGLTALFLIPFQARGLHPNFPLCPRVLYLAMKITHNSCPIARSIKSRLDRRASWHEGFLFWPSSRPRGFLACDSHSTLSVVTLSWNAQFDPGCLF</sequence>